<dbReference type="Proteomes" id="UP001345963">
    <property type="component" value="Unassembled WGS sequence"/>
</dbReference>
<reference evidence="1 2" key="1">
    <citation type="submission" date="2021-07" db="EMBL/GenBank/DDBJ databases">
        <authorList>
            <person name="Palmer J.M."/>
        </authorList>
    </citation>
    <scope>NUCLEOTIDE SEQUENCE [LARGE SCALE GENOMIC DNA]</scope>
    <source>
        <strain evidence="1 2">AT_MEX2019</strain>
        <tissue evidence="1">Muscle</tissue>
    </source>
</reference>
<sequence length="71" mass="7991">MQQRNAEKVQLHASCHLLLSQIILQYPDLYSLEGAPFSQAFRLILAVKAVQHVNESSWLGSVAIIKHSSFE</sequence>
<evidence type="ECO:0000313" key="2">
    <source>
        <dbReference type="Proteomes" id="UP001345963"/>
    </source>
</evidence>
<protein>
    <submittedName>
        <fullName evidence="1">Uncharacterized protein</fullName>
    </submittedName>
</protein>
<proteinExistence type="predicted"/>
<comment type="caution">
    <text evidence="1">The sequence shown here is derived from an EMBL/GenBank/DDBJ whole genome shotgun (WGS) entry which is preliminary data.</text>
</comment>
<dbReference type="EMBL" id="JAHUTI010051143">
    <property type="protein sequence ID" value="MED6249014.1"/>
    <property type="molecule type" value="Genomic_DNA"/>
</dbReference>
<accession>A0ABU7BH25</accession>
<gene>
    <name evidence="1" type="ORF">ATANTOWER_008175</name>
</gene>
<keyword evidence="2" id="KW-1185">Reference proteome</keyword>
<name>A0ABU7BH25_9TELE</name>
<evidence type="ECO:0000313" key="1">
    <source>
        <dbReference type="EMBL" id="MED6249014.1"/>
    </source>
</evidence>
<organism evidence="1 2">
    <name type="scientific">Ataeniobius toweri</name>
    <dbReference type="NCBI Taxonomy" id="208326"/>
    <lineage>
        <taxon>Eukaryota</taxon>
        <taxon>Metazoa</taxon>
        <taxon>Chordata</taxon>
        <taxon>Craniata</taxon>
        <taxon>Vertebrata</taxon>
        <taxon>Euteleostomi</taxon>
        <taxon>Actinopterygii</taxon>
        <taxon>Neopterygii</taxon>
        <taxon>Teleostei</taxon>
        <taxon>Neoteleostei</taxon>
        <taxon>Acanthomorphata</taxon>
        <taxon>Ovalentaria</taxon>
        <taxon>Atherinomorphae</taxon>
        <taxon>Cyprinodontiformes</taxon>
        <taxon>Goodeidae</taxon>
        <taxon>Ataeniobius</taxon>
    </lineage>
</organism>